<reference evidence="3" key="1">
    <citation type="journal article" date="2021" name="Nat. Commun.">
        <title>Genetic determinants of endophytism in the Arabidopsis root mycobiome.</title>
        <authorList>
            <person name="Mesny F."/>
            <person name="Miyauchi S."/>
            <person name="Thiergart T."/>
            <person name="Pickel B."/>
            <person name="Atanasova L."/>
            <person name="Karlsson M."/>
            <person name="Huettel B."/>
            <person name="Barry K.W."/>
            <person name="Haridas S."/>
            <person name="Chen C."/>
            <person name="Bauer D."/>
            <person name="Andreopoulos W."/>
            <person name="Pangilinan J."/>
            <person name="LaButti K."/>
            <person name="Riley R."/>
            <person name="Lipzen A."/>
            <person name="Clum A."/>
            <person name="Drula E."/>
            <person name="Henrissat B."/>
            <person name="Kohler A."/>
            <person name="Grigoriev I.V."/>
            <person name="Martin F.M."/>
            <person name="Hacquard S."/>
        </authorList>
    </citation>
    <scope>NUCLEOTIDE SEQUENCE</scope>
    <source>
        <strain evidence="3">FSSC 5 MPI-SDFR-AT-0091</strain>
    </source>
</reference>
<feature type="region of interest" description="Disordered" evidence="2">
    <location>
        <begin position="356"/>
        <end position="490"/>
    </location>
</feature>
<accession>A0A9P9HJH1</accession>
<comment type="caution">
    <text evidence="3">The sequence shown here is derived from an EMBL/GenBank/DDBJ whole genome shotgun (WGS) entry which is preliminary data.</text>
</comment>
<feature type="compositionally biased region" description="Acidic residues" evidence="2">
    <location>
        <begin position="418"/>
        <end position="430"/>
    </location>
</feature>
<evidence type="ECO:0000313" key="4">
    <source>
        <dbReference type="Proteomes" id="UP000736672"/>
    </source>
</evidence>
<evidence type="ECO:0000256" key="1">
    <source>
        <dbReference type="SAM" id="Coils"/>
    </source>
</evidence>
<gene>
    <name evidence="3" type="ORF">B0J15DRAFT_594900</name>
</gene>
<feature type="region of interest" description="Disordered" evidence="2">
    <location>
        <begin position="603"/>
        <end position="643"/>
    </location>
</feature>
<dbReference type="AlphaFoldDB" id="A0A9P9HJH1"/>
<feature type="region of interest" description="Disordered" evidence="2">
    <location>
        <begin position="1"/>
        <end position="64"/>
    </location>
</feature>
<dbReference type="OrthoDB" id="4754366at2759"/>
<sequence length="709" mass="78927">MGKSTKRRDQANDASARPQKRRRHREPEPETDAESERGHSSSPIPAKKVPGRPGKNATAALSKNSLKATRSFLEKYRPPVREEDVDKLVGPTAPPLNDKWTQQDEDAMMAEWDASPEKVVYASINGPNGVIATMWKVCLRVLRRSPLDVISPLEGLSYQPLAAASQAGMWSREFCNRLTALIAYPLWRGSPRRLVIALQYAVICRTDDRRPWKPWYDCPALINLGQSMDQVEDSELPQSVHRMHKNARASAAKAGDEPSTLSDLLVSIHRTVQGWNFDRVPESVTSHKGLDVYSVNVHDLKVLGAAIDSHSSFSTDEAYQVFKIAKGSGVEIPKASQLREFYERASRHQLRRIMMTQREQDEGEDEDEGEVDDECEDEEMAGPRPESSGSEIELEDQPASDAAPDYEPESESKPESESGSDTESDGESDDGLLGMDLDDGFIPGDETEVDDAPASVPPVLPQVPPRRRALPSPQATATNDPMTPMASHDMQDVMKVVNDILKKERDEMKSSLESFQEDLRRQMESSLESFQEGIRLEMTKVQKRQDDIRQRQDRQEAVIKALTEAKTSQDRVSENLEKEVATAAKAIETANERLRGINDRVTSVGHSQADDEAMTSRVSGSLLPSTEESQIVSPRSSGVVRRGTNLHIKVPKGWKPPQNCPEPPEKDELWLSRRGSKISRHPLVNCMPPPGKSAIERAIRHHGDAKDGV</sequence>
<evidence type="ECO:0000313" key="3">
    <source>
        <dbReference type="EMBL" id="KAH7258730.1"/>
    </source>
</evidence>
<proteinExistence type="predicted"/>
<protein>
    <submittedName>
        <fullName evidence="3">Uncharacterized protein</fullName>
    </submittedName>
</protein>
<organism evidence="3 4">
    <name type="scientific">Fusarium solani</name>
    <name type="common">Filamentous fungus</name>
    <dbReference type="NCBI Taxonomy" id="169388"/>
    <lineage>
        <taxon>Eukaryota</taxon>
        <taxon>Fungi</taxon>
        <taxon>Dikarya</taxon>
        <taxon>Ascomycota</taxon>
        <taxon>Pezizomycotina</taxon>
        <taxon>Sordariomycetes</taxon>
        <taxon>Hypocreomycetidae</taxon>
        <taxon>Hypocreales</taxon>
        <taxon>Nectriaceae</taxon>
        <taxon>Fusarium</taxon>
        <taxon>Fusarium solani species complex</taxon>
    </lineage>
</organism>
<evidence type="ECO:0000256" key="2">
    <source>
        <dbReference type="SAM" id="MobiDB-lite"/>
    </source>
</evidence>
<feature type="compositionally biased region" description="Polar residues" evidence="2">
    <location>
        <begin position="616"/>
        <end position="636"/>
    </location>
</feature>
<feature type="coiled-coil region" evidence="1">
    <location>
        <begin position="559"/>
        <end position="593"/>
    </location>
</feature>
<keyword evidence="4" id="KW-1185">Reference proteome</keyword>
<keyword evidence="1" id="KW-0175">Coiled coil</keyword>
<dbReference type="Proteomes" id="UP000736672">
    <property type="component" value="Unassembled WGS sequence"/>
</dbReference>
<feature type="compositionally biased region" description="Acidic residues" evidence="2">
    <location>
        <begin position="392"/>
        <end position="409"/>
    </location>
</feature>
<dbReference type="EMBL" id="JAGTJS010000009">
    <property type="protein sequence ID" value="KAH7258730.1"/>
    <property type="molecule type" value="Genomic_DNA"/>
</dbReference>
<feature type="compositionally biased region" description="Acidic residues" evidence="2">
    <location>
        <begin position="361"/>
        <end position="380"/>
    </location>
</feature>
<name>A0A9P9HJH1_FUSSL</name>
<feature type="compositionally biased region" description="Pro residues" evidence="2">
    <location>
        <begin position="455"/>
        <end position="464"/>
    </location>
</feature>